<sequence>MLDGKDALAIREVTKKNGASRIITGNKYSATGNCQKKVSRDQKERHSGTITGKRRFDTRAIA</sequence>
<organism evidence="2">
    <name type="scientific">Solanum chacoense</name>
    <name type="common">Chaco potato</name>
    <dbReference type="NCBI Taxonomy" id="4108"/>
    <lineage>
        <taxon>Eukaryota</taxon>
        <taxon>Viridiplantae</taxon>
        <taxon>Streptophyta</taxon>
        <taxon>Embryophyta</taxon>
        <taxon>Tracheophyta</taxon>
        <taxon>Spermatophyta</taxon>
        <taxon>Magnoliopsida</taxon>
        <taxon>eudicotyledons</taxon>
        <taxon>Gunneridae</taxon>
        <taxon>Pentapetalae</taxon>
        <taxon>asterids</taxon>
        <taxon>lamiids</taxon>
        <taxon>Solanales</taxon>
        <taxon>Solanaceae</taxon>
        <taxon>Solanoideae</taxon>
        <taxon>Solaneae</taxon>
        <taxon>Solanum</taxon>
    </lineage>
</organism>
<name>A0A0V0HAI4_SOLCH</name>
<feature type="compositionally biased region" description="Basic and acidic residues" evidence="1">
    <location>
        <begin position="38"/>
        <end position="47"/>
    </location>
</feature>
<evidence type="ECO:0000313" key="2">
    <source>
        <dbReference type="EMBL" id="JAP17300.1"/>
    </source>
</evidence>
<accession>A0A0V0HAI4</accession>
<reference evidence="2" key="1">
    <citation type="submission" date="2015-12" db="EMBL/GenBank/DDBJ databases">
        <title>Gene expression during late stages of embryo sac development: a critical building block for successful pollen-pistil interactions.</title>
        <authorList>
            <person name="Liu Y."/>
            <person name="Joly V."/>
            <person name="Sabar M."/>
            <person name="Matton D.P."/>
        </authorList>
    </citation>
    <scope>NUCLEOTIDE SEQUENCE</scope>
</reference>
<feature type="region of interest" description="Disordered" evidence="1">
    <location>
        <begin position="33"/>
        <end position="62"/>
    </location>
</feature>
<protein>
    <submittedName>
        <fullName evidence="2">Putative ovule protein</fullName>
    </submittedName>
</protein>
<dbReference type="AlphaFoldDB" id="A0A0V0HAI4"/>
<dbReference type="EMBL" id="GEDG01022698">
    <property type="protein sequence ID" value="JAP17300.1"/>
    <property type="molecule type" value="Transcribed_RNA"/>
</dbReference>
<evidence type="ECO:0000256" key="1">
    <source>
        <dbReference type="SAM" id="MobiDB-lite"/>
    </source>
</evidence>
<proteinExistence type="predicted"/>